<dbReference type="PRINTS" id="PR00625">
    <property type="entry name" value="JDOMAIN"/>
</dbReference>
<feature type="region of interest" description="Disordered" evidence="6">
    <location>
        <begin position="146"/>
        <end position="175"/>
    </location>
</feature>
<dbReference type="Pfam" id="PF12171">
    <property type="entry name" value="zf-C2H2_jaz"/>
    <property type="match status" value="1"/>
</dbReference>
<dbReference type="InterPro" id="IPR003604">
    <property type="entry name" value="Matrin/U1-like-C_Znf_C2H2"/>
</dbReference>
<gene>
    <name evidence="9" type="ORF">BGZ80_001376</name>
</gene>
<dbReference type="CDD" id="cd06257">
    <property type="entry name" value="DnaJ"/>
    <property type="match status" value="1"/>
</dbReference>
<dbReference type="PROSITE" id="PS00028">
    <property type="entry name" value="ZINC_FINGER_C2H2_1"/>
    <property type="match status" value="2"/>
</dbReference>
<dbReference type="InterPro" id="IPR054076">
    <property type="entry name" value="ZUO1-like_ZHD"/>
</dbReference>
<dbReference type="SMART" id="SM00451">
    <property type="entry name" value="ZnF_U1"/>
    <property type="match status" value="1"/>
</dbReference>
<proteinExistence type="predicted"/>
<evidence type="ECO:0000256" key="6">
    <source>
        <dbReference type="SAM" id="MobiDB-lite"/>
    </source>
</evidence>
<dbReference type="PANTHER" id="PTHR44029">
    <property type="entry name" value="DNAJ HOMOLOG SUBFAMILY C MEMBER 21"/>
    <property type="match status" value="1"/>
</dbReference>
<feature type="compositionally biased region" description="Acidic residues" evidence="6">
    <location>
        <begin position="394"/>
        <end position="413"/>
    </location>
</feature>
<keyword evidence="2 4" id="KW-0863">Zinc-finger</keyword>
<dbReference type="Gene3D" id="1.10.287.110">
    <property type="entry name" value="DnaJ domain"/>
    <property type="match status" value="1"/>
</dbReference>
<dbReference type="EMBL" id="JAAAID010000131">
    <property type="protein sequence ID" value="KAG0021944.1"/>
    <property type="molecule type" value="Genomic_DNA"/>
</dbReference>
<keyword evidence="10" id="KW-1185">Reference proteome</keyword>
<dbReference type="PROSITE" id="PS00636">
    <property type="entry name" value="DNAJ_1"/>
    <property type="match status" value="1"/>
</dbReference>
<dbReference type="GO" id="GO:0008270">
    <property type="term" value="F:zinc ion binding"/>
    <property type="evidence" value="ECO:0007669"/>
    <property type="project" value="UniProtKB-KW"/>
</dbReference>
<dbReference type="Gene3D" id="3.30.160.60">
    <property type="entry name" value="Classic Zinc Finger"/>
    <property type="match status" value="1"/>
</dbReference>
<evidence type="ECO:0000256" key="1">
    <source>
        <dbReference type="ARBA" id="ARBA00022723"/>
    </source>
</evidence>
<dbReference type="PROSITE" id="PS50076">
    <property type="entry name" value="DNAJ_2"/>
    <property type="match status" value="1"/>
</dbReference>
<feature type="domain" description="C2H2-type" evidence="8">
    <location>
        <begin position="314"/>
        <end position="338"/>
    </location>
</feature>
<feature type="compositionally biased region" description="Acidic residues" evidence="6">
    <location>
        <begin position="369"/>
        <end position="383"/>
    </location>
</feature>
<dbReference type="InterPro" id="IPR013087">
    <property type="entry name" value="Znf_C2H2_type"/>
</dbReference>
<dbReference type="SUPFAM" id="SSF46565">
    <property type="entry name" value="Chaperone J-domain"/>
    <property type="match status" value="1"/>
</dbReference>
<feature type="region of interest" description="Disordered" evidence="6">
    <location>
        <begin position="582"/>
        <end position="626"/>
    </location>
</feature>
<dbReference type="SUPFAM" id="SSF57667">
    <property type="entry name" value="beta-beta-alpha zinc fingers"/>
    <property type="match status" value="1"/>
</dbReference>
<organism evidence="9 10">
    <name type="scientific">Entomortierella chlamydospora</name>
    <dbReference type="NCBI Taxonomy" id="101097"/>
    <lineage>
        <taxon>Eukaryota</taxon>
        <taxon>Fungi</taxon>
        <taxon>Fungi incertae sedis</taxon>
        <taxon>Mucoromycota</taxon>
        <taxon>Mortierellomycotina</taxon>
        <taxon>Mortierellomycetes</taxon>
        <taxon>Mortierellales</taxon>
        <taxon>Mortierellaceae</taxon>
        <taxon>Entomortierella</taxon>
    </lineage>
</organism>
<dbReference type="InterPro" id="IPR036869">
    <property type="entry name" value="J_dom_sf"/>
</dbReference>
<feature type="region of interest" description="Disordered" evidence="6">
    <location>
        <begin position="351"/>
        <end position="446"/>
    </location>
</feature>
<evidence type="ECO:0000256" key="2">
    <source>
        <dbReference type="ARBA" id="ARBA00022771"/>
    </source>
</evidence>
<feature type="coiled-coil region" evidence="5">
    <location>
        <begin position="251"/>
        <end position="289"/>
    </location>
</feature>
<dbReference type="GO" id="GO:0005737">
    <property type="term" value="C:cytoplasm"/>
    <property type="evidence" value="ECO:0007669"/>
    <property type="project" value="TreeGrafter"/>
</dbReference>
<dbReference type="InterPro" id="IPR036236">
    <property type="entry name" value="Znf_C2H2_sf"/>
</dbReference>
<dbReference type="FunFam" id="1.10.287.110:FF:000046">
    <property type="entry name" value="dnaJ homolog subfamily C member 21"/>
    <property type="match status" value="1"/>
</dbReference>
<dbReference type="AlphaFoldDB" id="A0A9P6T3D8"/>
<name>A0A9P6T3D8_9FUNG</name>
<sequence length="626" mass="70612">MRTCHYVVLGIEKNASDSDIKKAYRKKALEWHPDKNHHRVEEATKQFAYIAEAYEVLSDPQERAWYDSHRDAILRGDDKSEQSESAAGTAAADLMKFFSSSVYKGFQDDNAVSRLHKGDGKWKGDAGFFAVYRNLFAKLAEEEEEAVANDRNEDSTGGANVHYPSFGSSTTPYDDNSDSDVKQFYNAWLTFSSQKNFSWCDKYRLSEAPDRRVRRAMEKENKKFRDAARKEFNDTVLSLAAYVRKRDPRFLAFQEQQKQKQKQTQADLKAKMEKEKELLRAKVEQFQEQEWTRVQEEEEEVSGSENEDEFDQEYECIICDKSFKSERQWKNHERSKRHLKAVEDIRLEMLHEENQLMGGQSPLSKDQEVMEDNDDDDEAEEIEMPSTKSKGDNNEEEEEEEEGLSEEEPEEPIEVVTSIYAELKSKKKNKKKKVMTTDLDFDEAEIGEMDKDGLADLLGSVRLSSSSSPLSRSRTSTPSNRRSRTQKSGTNWGGDSDNEQDGTPISTAPASRAESPDGLGGGGAGGKAKKLSGKEKKKARSERAAQKLADTGSSLKCRICSEDFESKNQLFAHIKETGHAVATAAAASTGSNTPTRMTSSVETSGFSSDEEQQGRGKGKKGRGKRK</sequence>
<dbReference type="InterPro" id="IPR022755">
    <property type="entry name" value="Znf_C2H2_jaz"/>
</dbReference>
<evidence type="ECO:0000259" key="7">
    <source>
        <dbReference type="PROSITE" id="PS50076"/>
    </source>
</evidence>
<dbReference type="PROSITE" id="PS50157">
    <property type="entry name" value="ZINC_FINGER_C2H2_2"/>
    <property type="match status" value="1"/>
</dbReference>
<feature type="compositionally biased region" description="Acidic residues" evidence="6">
    <location>
        <begin position="296"/>
        <end position="309"/>
    </location>
</feature>
<dbReference type="SMART" id="SM00355">
    <property type="entry name" value="ZnF_C2H2"/>
    <property type="match status" value="2"/>
</dbReference>
<evidence type="ECO:0000259" key="8">
    <source>
        <dbReference type="PROSITE" id="PS50157"/>
    </source>
</evidence>
<dbReference type="PANTHER" id="PTHR44029:SF1">
    <property type="entry name" value="DNAJ HOMOLOG SUBFAMILY C MEMBER 21"/>
    <property type="match status" value="1"/>
</dbReference>
<feature type="compositionally biased region" description="Basic residues" evidence="6">
    <location>
        <begin position="425"/>
        <end position="434"/>
    </location>
</feature>
<dbReference type="Pfam" id="PF21884">
    <property type="entry name" value="ZUO1-like_ZHD"/>
    <property type="match status" value="1"/>
</dbReference>
<evidence type="ECO:0000313" key="9">
    <source>
        <dbReference type="EMBL" id="KAG0021944.1"/>
    </source>
</evidence>
<dbReference type="InterPro" id="IPR001623">
    <property type="entry name" value="DnaJ_domain"/>
</dbReference>
<feature type="compositionally biased region" description="Low complexity" evidence="6">
    <location>
        <begin position="461"/>
        <end position="480"/>
    </location>
</feature>
<evidence type="ECO:0000256" key="4">
    <source>
        <dbReference type="PROSITE-ProRule" id="PRU00042"/>
    </source>
</evidence>
<feature type="compositionally biased region" description="Basic residues" evidence="6">
    <location>
        <begin position="616"/>
        <end position="626"/>
    </location>
</feature>
<keyword evidence="3" id="KW-0862">Zinc</keyword>
<dbReference type="Proteomes" id="UP000703661">
    <property type="component" value="Unassembled WGS sequence"/>
</dbReference>
<accession>A0A9P6T3D8</accession>
<reference evidence="9" key="1">
    <citation type="journal article" date="2020" name="Fungal Divers.">
        <title>Resolving the Mortierellaceae phylogeny through synthesis of multi-gene phylogenetics and phylogenomics.</title>
        <authorList>
            <person name="Vandepol N."/>
            <person name="Liber J."/>
            <person name="Desiro A."/>
            <person name="Na H."/>
            <person name="Kennedy M."/>
            <person name="Barry K."/>
            <person name="Grigoriev I.V."/>
            <person name="Miller A.N."/>
            <person name="O'Donnell K."/>
            <person name="Stajich J.E."/>
            <person name="Bonito G."/>
        </authorList>
    </citation>
    <scope>NUCLEOTIDE SEQUENCE</scope>
    <source>
        <strain evidence="9">NRRL 2769</strain>
    </source>
</reference>
<evidence type="ECO:0000256" key="3">
    <source>
        <dbReference type="ARBA" id="ARBA00022833"/>
    </source>
</evidence>
<feature type="domain" description="J" evidence="7">
    <location>
        <begin position="4"/>
        <end position="70"/>
    </location>
</feature>
<keyword evidence="5" id="KW-0175">Coiled coil</keyword>
<feature type="compositionally biased region" description="Polar residues" evidence="6">
    <location>
        <begin position="596"/>
        <end position="607"/>
    </location>
</feature>
<comment type="caution">
    <text evidence="9">The sequence shown here is derived from an EMBL/GenBank/DDBJ whole genome shotgun (WGS) entry which is preliminary data.</text>
</comment>
<feature type="compositionally biased region" description="Basic residues" evidence="6">
    <location>
        <begin position="527"/>
        <end position="540"/>
    </location>
</feature>
<dbReference type="InterPro" id="IPR018253">
    <property type="entry name" value="DnaJ_domain_CS"/>
</dbReference>
<feature type="compositionally biased region" description="Low complexity" evidence="6">
    <location>
        <begin position="582"/>
        <end position="595"/>
    </location>
</feature>
<protein>
    <recommendedName>
        <fullName evidence="11">Meiotically up-regulated protein</fullName>
    </recommendedName>
</protein>
<evidence type="ECO:0008006" key="11">
    <source>
        <dbReference type="Google" id="ProtNLM"/>
    </source>
</evidence>
<feature type="region of interest" description="Disordered" evidence="6">
    <location>
        <begin position="290"/>
        <end position="309"/>
    </location>
</feature>
<evidence type="ECO:0000256" key="5">
    <source>
        <dbReference type="SAM" id="Coils"/>
    </source>
</evidence>
<dbReference type="SMART" id="SM00271">
    <property type="entry name" value="DnaJ"/>
    <property type="match status" value="1"/>
</dbReference>
<keyword evidence="1" id="KW-0479">Metal-binding</keyword>
<evidence type="ECO:0000313" key="10">
    <source>
        <dbReference type="Proteomes" id="UP000703661"/>
    </source>
</evidence>
<dbReference type="Pfam" id="PF00226">
    <property type="entry name" value="DnaJ"/>
    <property type="match status" value="1"/>
</dbReference>
<dbReference type="GO" id="GO:0003676">
    <property type="term" value="F:nucleic acid binding"/>
    <property type="evidence" value="ECO:0007669"/>
    <property type="project" value="InterPro"/>
</dbReference>
<dbReference type="InterPro" id="IPR051964">
    <property type="entry name" value="Chaperone_stress_response"/>
</dbReference>
<feature type="region of interest" description="Disordered" evidence="6">
    <location>
        <begin position="461"/>
        <end position="552"/>
    </location>
</feature>